<proteinExistence type="predicted"/>
<evidence type="ECO:0000313" key="3">
    <source>
        <dbReference type="Proteomes" id="UP000191980"/>
    </source>
</evidence>
<keyword evidence="3" id="KW-1185">Reference proteome</keyword>
<dbReference type="STRING" id="1420851.AU255_00720"/>
<comment type="caution">
    <text evidence="2">The sequence shown here is derived from an EMBL/GenBank/DDBJ whole genome shotgun (WGS) entry which is preliminary data.</text>
</comment>
<evidence type="ECO:0000259" key="1">
    <source>
        <dbReference type="PROSITE" id="PS51184"/>
    </source>
</evidence>
<gene>
    <name evidence="2" type="ORF">AU255_00720</name>
</gene>
<dbReference type="SMART" id="SM00558">
    <property type="entry name" value="JmjC"/>
    <property type="match status" value="1"/>
</dbReference>
<reference evidence="2 3" key="1">
    <citation type="submission" date="2015-12" db="EMBL/GenBank/DDBJ databases">
        <authorList>
            <person name="Shamseldin A."/>
            <person name="Moawad H."/>
            <person name="Abd El-Rahim W.M."/>
            <person name="Sadowsky M.J."/>
        </authorList>
    </citation>
    <scope>NUCLEOTIDE SEQUENCE [LARGE SCALE GENOMIC DNA]</scope>
    <source>
        <strain evidence="2 3">WF1</strain>
    </source>
</reference>
<protein>
    <submittedName>
        <fullName evidence="2">Transcription factor jumonji</fullName>
    </submittedName>
</protein>
<dbReference type="Proteomes" id="UP000191980">
    <property type="component" value="Unassembled WGS sequence"/>
</dbReference>
<dbReference type="Gene3D" id="2.60.120.650">
    <property type="entry name" value="Cupin"/>
    <property type="match status" value="1"/>
</dbReference>
<dbReference type="SUPFAM" id="SSF51197">
    <property type="entry name" value="Clavaminate synthase-like"/>
    <property type="match status" value="1"/>
</dbReference>
<accession>A0A1V8MAL8</accession>
<dbReference type="InterPro" id="IPR041667">
    <property type="entry name" value="Cupin_8"/>
</dbReference>
<evidence type="ECO:0000313" key="2">
    <source>
        <dbReference type="EMBL" id="OQK18641.1"/>
    </source>
</evidence>
<dbReference type="InterPro" id="IPR003347">
    <property type="entry name" value="JmjC_dom"/>
</dbReference>
<name>A0A1V8MAL8_9GAMM</name>
<dbReference type="PANTHER" id="PTHR12461:SF105">
    <property type="entry name" value="HYPOXIA-INDUCIBLE FACTOR 1-ALPHA INHIBITOR"/>
    <property type="match status" value="1"/>
</dbReference>
<organism evidence="2 3">
    <name type="scientific">Methyloprofundus sedimenti</name>
    <dbReference type="NCBI Taxonomy" id="1420851"/>
    <lineage>
        <taxon>Bacteria</taxon>
        <taxon>Pseudomonadati</taxon>
        <taxon>Pseudomonadota</taxon>
        <taxon>Gammaproteobacteria</taxon>
        <taxon>Methylococcales</taxon>
        <taxon>Methylococcaceae</taxon>
        <taxon>Methyloprofundus</taxon>
    </lineage>
</organism>
<feature type="domain" description="JmjC" evidence="1">
    <location>
        <begin position="77"/>
        <end position="238"/>
    </location>
</feature>
<dbReference type="PANTHER" id="PTHR12461">
    <property type="entry name" value="HYPOXIA-INDUCIBLE FACTOR 1 ALPHA INHIBITOR-RELATED"/>
    <property type="match status" value="1"/>
</dbReference>
<dbReference type="AlphaFoldDB" id="A0A1V8MAL8"/>
<dbReference type="EMBL" id="LPUF01000001">
    <property type="protein sequence ID" value="OQK18641.1"/>
    <property type="molecule type" value="Genomic_DNA"/>
</dbReference>
<dbReference type="Pfam" id="PF13621">
    <property type="entry name" value="Cupin_8"/>
    <property type="match status" value="1"/>
</dbReference>
<dbReference type="PROSITE" id="PS51184">
    <property type="entry name" value="JMJC"/>
    <property type="match status" value="1"/>
</dbReference>
<sequence length="274" mass="31559">MVVSGVLKNCLALSKWETAYLREISGDRTVTLKQGLKDEGVANLMTVTTRLNDYLDQVEIFETELQRNEVSAIDRPPYLHDLPLLSVLPNAANDLVGFPSDYFPEWYRSDWTKYAQFFFGPSHSLTPLHFDCLLTHNLFFQVKGRKRFILLQHDQLSSCYCYKWRWSEVDAENPDFIRHPLYRGAQIQECIVEPGDMLYMPSGMLHHVRSLDCSMSFNVDWHTRDSAIRGVLALKQGMPIKNVYYNAVIALGQSTGLSATKVLPWYLSYLNYVS</sequence>